<dbReference type="Gene3D" id="1.10.1040.10">
    <property type="entry name" value="N-(1-d-carboxylethyl)-l-norvaline Dehydrogenase, domain 2"/>
    <property type="match status" value="1"/>
</dbReference>
<keyword evidence="13" id="KW-0547">Nucleotide-binding</keyword>
<dbReference type="InterPro" id="IPR013328">
    <property type="entry name" value="6PGD_dom2"/>
</dbReference>
<feature type="binding site" evidence="13">
    <location>
        <position position="264"/>
    </location>
    <ligand>
        <name>sn-glycerol 3-phosphate</name>
        <dbReference type="ChEBI" id="CHEBI:57597"/>
    </ligand>
</feature>
<dbReference type="GO" id="GO:0008654">
    <property type="term" value="P:phospholipid biosynthetic process"/>
    <property type="evidence" value="ECO:0007669"/>
    <property type="project" value="UniProtKB-KW"/>
</dbReference>
<dbReference type="GO" id="GO:0006650">
    <property type="term" value="P:glycerophospholipid metabolic process"/>
    <property type="evidence" value="ECO:0007669"/>
    <property type="project" value="UniProtKB-UniRule"/>
</dbReference>
<feature type="active site" description="Proton acceptor" evidence="13 14">
    <location>
        <position position="200"/>
    </location>
</feature>
<protein>
    <recommendedName>
        <fullName evidence="11 13">Glycerol-3-phosphate dehydrogenase [NAD(P)+]</fullName>
        <ecNumber evidence="10 13">1.1.1.94</ecNumber>
    </recommendedName>
    <alternativeName>
        <fullName evidence="13">NAD(P)(+)-dependent glycerol-3-phosphate dehydrogenase</fullName>
    </alternativeName>
    <alternativeName>
        <fullName evidence="12 13">NAD(P)H-dependent dihydroxyacetone-phosphate reductase</fullName>
    </alternativeName>
</protein>
<feature type="binding site" evidence="13">
    <location>
        <position position="145"/>
    </location>
    <ligand>
        <name>sn-glycerol 3-phosphate</name>
        <dbReference type="ChEBI" id="CHEBI:57597"/>
    </ligand>
</feature>
<evidence type="ECO:0000313" key="20">
    <source>
        <dbReference type="EMBL" id="MBG0778456.1"/>
    </source>
</evidence>
<dbReference type="InterPro" id="IPR006109">
    <property type="entry name" value="G3P_DH_NAD-dep_C"/>
</dbReference>
<keyword evidence="8 13" id="KW-1208">Phospholipid metabolism</keyword>
<organism evidence="20 21">
    <name type="scientific">Desulfotignum balticum</name>
    <dbReference type="NCBI Taxonomy" id="115781"/>
    <lineage>
        <taxon>Bacteria</taxon>
        <taxon>Pseudomonadati</taxon>
        <taxon>Thermodesulfobacteriota</taxon>
        <taxon>Desulfobacteria</taxon>
        <taxon>Desulfobacterales</taxon>
        <taxon>Desulfobacteraceae</taxon>
        <taxon>Desulfotignum</taxon>
    </lineage>
</organism>
<feature type="binding site" evidence="16">
    <location>
        <position position="40"/>
    </location>
    <ligand>
        <name>NAD(+)</name>
        <dbReference type="ChEBI" id="CHEBI:57540"/>
    </ligand>
</feature>
<dbReference type="EMBL" id="JACCQK010000027">
    <property type="protein sequence ID" value="MBG0778456.1"/>
    <property type="molecule type" value="Genomic_DNA"/>
</dbReference>
<evidence type="ECO:0000256" key="11">
    <source>
        <dbReference type="ARBA" id="ARBA00069372"/>
    </source>
</evidence>
<dbReference type="Pfam" id="PF07479">
    <property type="entry name" value="NAD_Gly3P_dh_C"/>
    <property type="match status" value="1"/>
</dbReference>
<evidence type="ECO:0000256" key="14">
    <source>
        <dbReference type="PIRSR" id="PIRSR000114-1"/>
    </source>
</evidence>
<dbReference type="HAMAP" id="MF_00394">
    <property type="entry name" value="NAD_Glyc3P_dehydrog"/>
    <property type="match status" value="1"/>
</dbReference>
<evidence type="ECO:0000256" key="2">
    <source>
        <dbReference type="ARBA" id="ARBA00022516"/>
    </source>
</evidence>
<dbReference type="Gene3D" id="3.40.50.720">
    <property type="entry name" value="NAD(P)-binding Rossmann-like Domain"/>
    <property type="match status" value="1"/>
</dbReference>
<evidence type="ECO:0000256" key="1">
    <source>
        <dbReference type="ARBA" id="ARBA00011009"/>
    </source>
</evidence>
<dbReference type="Pfam" id="PF01210">
    <property type="entry name" value="NAD_Gly3P_dh_N"/>
    <property type="match status" value="1"/>
</dbReference>
<comment type="similarity">
    <text evidence="1 13 17">Belongs to the NAD-dependent glycerol-3-phosphate dehydrogenase family.</text>
</comment>
<feature type="binding site" evidence="13">
    <location>
        <position position="290"/>
    </location>
    <ligand>
        <name>NADPH</name>
        <dbReference type="ChEBI" id="CHEBI:57783"/>
    </ligand>
</feature>
<dbReference type="GO" id="GO:0046167">
    <property type="term" value="P:glycerol-3-phosphate biosynthetic process"/>
    <property type="evidence" value="ECO:0007669"/>
    <property type="project" value="UniProtKB-UniRule"/>
</dbReference>
<feature type="binding site" evidence="13">
    <location>
        <position position="114"/>
    </location>
    <ligand>
        <name>NADPH</name>
        <dbReference type="ChEBI" id="CHEBI:57783"/>
    </ligand>
</feature>
<feature type="binding site" evidence="13">
    <location>
        <position position="253"/>
    </location>
    <ligand>
        <name>sn-glycerol 3-phosphate</name>
        <dbReference type="ChEBI" id="CHEBI:57597"/>
    </ligand>
</feature>
<feature type="binding site" evidence="13">
    <location>
        <position position="263"/>
    </location>
    <ligand>
        <name>sn-glycerol 3-phosphate</name>
        <dbReference type="ChEBI" id="CHEBI:57597"/>
    </ligand>
</feature>
<dbReference type="EC" id="1.1.1.94" evidence="10 13"/>
<feature type="binding site" evidence="16">
    <location>
        <begin position="16"/>
        <end position="21"/>
    </location>
    <ligand>
        <name>NAD(+)</name>
        <dbReference type="ChEBI" id="CHEBI:57540"/>
    </ligand>
</feature>
<feature type="domain" description="Glycerol-3-phosphate dehydrogenase NAD-dependent C-terminal" evidence="19">
    <location>
        <begin position="189"/>
        <end position="329"/>
    </location>
</feature>
<evidence type="ECO:0000259" key="19">
    <source>
        <dbReference type="Pfam" id="PF07479"/>
    </source>
</evidence>
<comment type="subcellular location">
    <subcellularLocation>
        <location evidence="13">Cytoplasm</location>
    </subcellularLocation>
</comment>
<keyword evidence="4 13" id="KW-0560">Oxidoreductase</keyword>
<evidence type="ECO:0000256" key="13">
    <source>
        <dbReference type="HAMAP-Rule" id="MF_00394"/>
    </source>
</evidence>
<name>A0A931G6K6_9BACT</name>
<proteinExistence type="inferred from homology"/>
<comment type="caution">
    <text evidence="13">Lacks conserved residue(s) required for the propagation of feature annotation.</text>
</comment>
<dbReference type="PANTHER" id="PTHR11728">
    <property type="entry name" value="GLYCEROL-3-PHOSPHATE DEHYDROGENASE"/>
    <property type="match status" value="1"/>
</dbReference>
<reference evidence="20" key="1">
    <citation type="submission" date="2020-07" db="EMBL/GenBank/DDBJ databases">
        <title>Severe corrosion of carbon steel in oil field produced water can be linked to methanogenic archaea containing a special type of NiFe hydrogenase.</title>
        <authorList>
            <person name="Lahme S."/>
            <person name="Mand J."/>
            <person name="Longwell J."/>
            <person name="Smith R."/>
            <person name="Enning D."/>
        </authorList>
    </citation>
    <scope>NUCLEOTIDE SEQUENCE</scope>
    <source>
        <strain evidence="20">MIC098Bin6</strain>
    </source>
</reference>
<keyword evidence="7 13" id="KW-0594">Phospholipid biosynthesis</keyword>
<dbReference type="GO" id="GO:0047952">
    <property type="term" value="F:glycerol-3-phosphate dehydrogenase [NAD(P)+] activity"/>
    <property type="evidence" value="ECO:0007669"/>
    <property type="project" value="UniProtKB-UniRule"/>
</dbReference>
<evidence type="ECO:0000256" key="3">
    <source>
        <dbReference type="ARBA" id="ARBA00022857"/>
    </source>
</evidence>
<feature type="binding site" evidence="13">
    <location>
        <position position="265"/>
    </location>
    <ligand>
        <name>sn-glycerol 3-phosphate</name>
        <dbReference type="ChEBI" id="CHEBI:57597"/>
    </ligand>
</feature>
<dbReference type="NCBIfam" id="NF000940">
    <property type="entry name" value="PRK00094.1-2"/>
    <property type="match status" value="1"/>
</dbReference>
<keyword evidence="2 13" id="KW-0444">Lipid biosynthesis</keyword>
<sequence length="345" mass="37533">MKQIDDIQSTRIGVVGAGSWGTALAKLLAEKGFDIDFWVFESEVKEQIETLRENRVFLPGFLLPETIHPFNDIETVVKNKDLVLVVVPSHCMRSVAMQMKPFIAKDAVVVSASKGIENKTHLTMTGILEEILDFLPPENLAVLSGPSFAKEVAAKIPTVVAAASVNDRVARFVQAVFAGPTFRVYVNHDPVGTQIGGAMKNVLAIAAGICDGMNMGLNPRAALITRGLTEMNRLGTRLGADPLTLSGLAGVGDLLLTCTGALSRNYTVGMQIGQGKKLDDIISEMRMVAEGVKTTRSVYNLSRKLGVDLPICNEVYHVLFENYPLEETIQRLMNRSLKHELDGVL</sequence>
<keyword evidence="6 13" id="KW-0443">Lipid metabolism</keyword>
<evidence type="ECO:0000256" key="15">
    <source>
        <dbReference type="PIRSR" id="PIRSR000114-2"/>
    </source>
</evidence>
<dbReference type="SUPFAM" id="SSF48179">
    <property type="entry name" value="6-phosphogluconate dehydrogenase C-terminal domain-like"/>
    <property type="match status" value="1"/>
</dbReference>
<dbReference type="PROSITE" id="PS00957">
    <property type="entry name" value="NAD_G3PDH"/>
    <property type="match status" value="1"/>
</dbReference>
<keyword evidence="5 13" id="KW-0520">NAD</keyword>
<accession>A0A931G6K6</accession>
<feature type="binding site" evidence="13">
    <location>
        <position position="20"/>
    </location>
    <ligand>
        <name>NADPH</name>
        <dbReference type="ChEBI" id="CHEBI:57783"/>
    </ligand>
</feature>
<dbReference type="GO" id="GO:0005829">
    <property type="term" value="C:cytosol"/>
    <property type="evidence" value="ECO:0007669"/>
    <property type="project" value="TreeGrafter"/>
</dbReference>
<dbReference type="AlphaFoldDB" id="A0A931G6K6"/>
<feature type="binding site" evidence="16">
    <location>
        <position position="264"/>
    </location>
    <ligand>
        <name>NAD(+)</name>
        <dbReference type="ChEBI" id="CHEBI:57540"/>
    </ligand>
</feature>
<evidence type="ECO:0000313" key="21">
    <source>
        <dbReference type="Proteomes" id="UP000706172"/>
    </source>
</evidence>
<comment type="pathway">
    <text evidence="13">Membrane lipid metabolism; glycerophospholipid metabolism.</text>
</comment>
<feature type="binding site" evidence="15">
    <location>
        <position position="114"/>
    </location>
    <ligand>
        <name>substrate</name>
    </ligand>
</feature>
<dbReference type="GO" id="GO:0005975">
    <property type="term" value="P:carbohydrate metabolic process"/>
    <property type="evidence" value="ECO:0007669"/>
    <property type="project" value="InterPro"/>
</dbReference>
<evidence type="ECO:0000256" key="6">
    <source>
        <dbReference type="ARBA" id="ARBA00023098"/>
    </source>
</evidence>
<comment type="catalytic activity">
    <reaction evidence="9">
        <text>sn-glycerol 3-phosphate + NADP(+) = dihydroxyacetone phosphate + NADPH + H(+)</text>
        <dbReference type="Rhea" id="RHEA:11096"/>
        <dbReference type="ChEBI" id="CHEBI:15378"/>
        <dbReference type="ChEBI" id="CHEBI:57597"/>
        <dbReference type="ChEBI" id="CHEBI:57642"/>
        <dbReference type="ChEBI" id="CHEBI:57783"/>
        <dbReference type="ChEBI" id="CHEBI:58349"/>
        <dbReference type="EC" id="1.1.1.94"/>
    </reaction>
    <physiologicalReaction direction="right-to-left" evidence="9">
        <dbReference type="Rhea" id="RHEA:11098"/>
    </physiologicalReaction>
</comment>
<dbReference type="InterPro" id="IPR008927">
    <property type="entry name" value="6-PGluconate_DH-like_C_sf"/>
</dbReference>
<comment type="catalytic activity">
    <reaction evidence="13">
        <text>sn-glycerol 3-phosphate + NAD(+) = dihydroxyacetone phosphate + NADH + H(+)</text>
        <dbReference type="Rhea" id="RHEA:11092"/>
        <dbReference type="ChEBI" id="CHEBI:15378"/>
        <dbReference type="ChEBI" id="CHEBI:57540"/>
        <dbReference type="ChEBI" id="CHEBI:57597"/>
        <dbReference type="ChEBI" id="CHEBI:57642"/>
        <dbReference type="ChEBI" id="CHEBI:57945"/>
        <dbReference type="EC" id="1.1.1.94"/>
    </reaction>
</comment>
<feature type="binding site" evidence="13">
    <location>
        <position position="200"/>
    </location>
    <ligand>
        <name>sn-glycerol 3-phosphate</name>
        <dbReference type="ChEBI" id="CHEBI:57597"/>
    </ligand>
</feature>
<feature type="binding site" evidence="13">
    <location>
        <position position="149"/>
    </location>
    <ligand>
        <name>NADPH</name>
        <dbReference type="ChEBI" id="CHEBI:57783"/>
    </ligand>
</feature>
<evidence type="ECO:0000256" key="5">
    <source>
        <dbReference type="ARBA" id="ARBA00023027"/>
    </source>
</evidence>
<gene>
    <name evidence="13" type="primary">gpsA</name>
    <name evidence="20" type="ORF">H0S81_00795</name>
</gene>
<dbReference type="InterPro" id="IPR006168">
    <property type="entry name" value="G3P_DH_NAD-dep"/>
</dbReference>
<keyword evidence="13" id="KW-0963">Cytoplasm</keyword>
<feature type="binding site" evidence="16">
    <location>
        <position position="149"/>
    </location>
    <ligand>
        <name>NAD(+)</name>
        <dbReference type="ChEBI" id="CHEBI:57540"/>
    </ligand>
</feature>
<evidence type="ECO:0000256" key="7">
    <source>
        <dbReference type="ARBA" id="ARBA00023209"/>
    </source>
</evidence>
<feature type="binding site" evidence="15">
    <location>
        <begin position="264"/>
        <end position="265"/>
    </location>
    <ligand>
        <name>substrate</name>
    </ligand>
</feature>
<dbReference type="FunFam" id="1.10.1040.10:FF:000001">
    <property type="entry name" value="Glycerol-3-phosphate dehydrogenase [NAD(P)+]"/>
    <property type="match status" value="1"/>
</dbReference>
<feature type="binding site" evidence="13">
    <location>
        <position position="19"/>
    </location>
    <ligand>
        <name>NADPH</name>
        <dbReference type="ChEBI" id="CHEBI:57783"/>
    </ligand>
</feature>
<dbReference type="Proteomes" id="UP000706172">
    <property type="component" value="Unassembled WGS sequence"/>
</dbReference>
<comment type="caution">
    <text evidence="20">The sequence shown here is derived from an EMBL/GenBank/DDBJ whole genome shotgun (WGS) entry which is preliminary data.</text>
</comment>
<feature type="binding site" evidence="13">
    <location>
        <position position="264"/>
    </location>
    <ligand>
        <name>NADPH</name>
        <dbReference type="ChEBI" id="CHEBI:57783"/>
    </ligand>
</feature>
<feature type="domain" description="Glycerol-3-phosphate dehydrogenase NAD-dependent N-terminal" evidence="18">
    <location>
        <begin position="12"/>
        <end position="168"/>
    </location>
</feature>
<evidence type="ECO:0000256" key="16">
    <source>
        <dbReference type="PIRSR" id="PIRSR000114-3"/>
    </source>
</evidence>
<feature type="binding site" evidence="13">
    <location>
        <position position="114"/>
    </location>
    <ligand>
        <name>sn-glycerol 3-phosphate</name>
        <dbReference type="ChEBI" id="CHEBI:57597"/>
    </ligand>
</feature>
<dbReference type="GO" id="GO:0051287">
    <property type="term" value="F:NAD binding"/>
    <property type="evidence" value="ECO:0007669"/>
    <property type="project" value="InterPro"/>
</dbReference>
<dbReference type="SUPFAM" id="SSF51735">
    <property type="entry name" value="NAD(P)-binding Rossmann-fold domains"/>
    <property type="match status" value="1"/>
</dbReference>
<dbReference type="PRINTS" id="PR00077">
    <property type="entry name" value="GPDHDRGNASE"/>
</dbReference>
<dbReference type="GO" id="GO:0046168">
    <property type="term" value="P:glycerol-3-phosphate catabolic process"/>
    <property type="evidence" value="ECO:0007669"/>
    <property type="project" value="InterPro"/>
</dbReference>
<dbReference type="InterPro" id="IPR036291">
    <property type="entry name" value="NAD(P)-bd_dom_sf"/>
</dbReference>
<evidence type="ECO:0000256" key="10">
    <source>
        <dbReference type="ARBA" id="ARBA00066687"/>
    </source>
</evidence>
<evidence type="ECO:0000256" key="17">
    <source>
        <dbReference type="RuleBase" id="RU000437"/>
    </source>
</evidence>
<evidence type="ECO:0000256" key="12">
    <source>
        <dbReference type="ARBA" id="ARBA00080511"/>
    </source>
</evidence>
<evidence type="ECO:0000259" key="18">
    <source>
        <dbReference type="Pfam" id="PF01210"/>
    </source>
</evidence>
<dbReference type="PIRSF" id="PIRSF000114">
    <property type="entry name" value="Glycerol-3-P_dh"/>
    <property type="match status" value="1"/>
</dbReference>
<feature type="binding site" evidence="13">
    <location>
        <position position="147"/>
    </location>
    <ligand>
        <name>sn-glycerol 3-phosphate</name>
        <dbReference type="ChEBI" id="CHEBI:57597"/>
    </ligand>
</feature>
<evidence type="ECO:0000256" key="9">
    <source>
        <dbReference type="ARBA" id="ARBA00052716"/>
    </source>
</evidence>
<dbReference type="NCBIfam" id="NF000942">
    <property type="entry name" value="PRK00094.1-4"/>
    <property type="match status" value="1"/>
</dbReference>
<dbReference type="PANTHER" id="PTHR11728:SF1">
    <property type="entry name" value="GLYCEROL-3-PHOSPHATE DEHYDROGENASE [NAD(+)] 2, CHLOROPLASTIC"/>
    <property type="match status" value="1"/>
</dbReference>
<keyword evidence="3 13" id="KW-0521">NADP</keyword>
<dbReference type="FunFam" id="3.40.50.720:FF:000019">
    <property type="entry name" value="Glycerol-3-phosphate dehydrogenase [NAD(P)+]"/>
    <property type="match status" value="1"/>
</dbReference>
<evidence type="ECO:0000256" key="4">
    <source>
        <dbReference type="ARBA" id="ARBA00023002"/>
    </source>
</evidence>
<feature type="binding site" evidence="13">
    <location>
        <position position="288"/>
    </location>
    <ligand>
        <name>NADPH</name>
        <dbReference type="ChEBI" id="CHEBI:57783"/>
    </ligand>
</feature>
<evidence type="ECO:0000256" key="8">
    <source>
        <dbReference type="ARBA" id="ARBA00023264"/>
    </source>
</evidence>
<dbReference type="InterPro" id="IPR011128">
    <property type="entry name" value="G3P_DH_NAD-dep_N"/>
</dbReference>
<comment type="function">
    <text evidence="13">Catalyzes the reduction of the glycolytic intermediate dihydroxyacetone phosphate (DHAP) to sn-glycerol 3-phosphate (G3P), the key precursor for phospholipid synthesis.</text>
</comment>